<comment type="catalytic activity">
    <reaction evidence="1">
        <text>Hydrolysis of terminal, non-reducing beta-D-glucosyl residues with release of beta-D-glucose.</text>
        <dbReference type="EC" id="3.2.1.21"/>
    </reaction>
</comment>
<evidence type="ECO:0000256" key="15">
    <source>
        <dbReference type="SAM" id="SignalP"/>
    </source>
</evidence>
<dbReference type="SUPFAM" id="SSF51445">
    <property type="entry name" value="(Trans)glycosidases"/>
    <property type="match status" value="1"/>
</dbReference>
<evidence type="ECO:0000256" key="11">
    <source>
        <dbReference type="ARBA" id="ARBA00031448"/>
    </source>
</evidence>
<dbReference type="FunFam" id="3.40.50.1700:FF:000003">
    <property type="entry name" value="Probable beta-glucosidase"/>
    <property type="match status" value="1"/>
</dbReference>
<evidence type="ECO:0000256" key="13">
    <source>
        <dbReference type="ARBA" id="ARBA00032594"/>
    </source>
</evidence>
<dbReference type="PANTHER" id="PTHR42715:SF2">
    <property type="entry name" value="BETA-GLUCOSIDASE F-RELATED"/>
    <property type="match status" value="1"/>
</dbReference>
<evidence type="ECO:0000256" key="10">
    <source>
        <dbReference type="ARBA" id="ARBA00023326"/>
    </source>
</evidence>
<keyword evidence="7" id="KW-0325">Glycoprotein</keyword>
<evidence type="ECO:0000256" key="1">
    <source>
        <dbReference type="ARBA" id="ARBA00000448"/>
    </source>
</evidence>
<dbReference type="InterPro" id="IPR050288">
    <property type="entry name" value="Cellulose_deg_GH3"/>
</dbReference>
<dbReference type="GO" id="GO:0008422">
    <property type="term" value="F:beta-glucosidase activity"/>
    <property type="evidence" value="ECO:0007669"/>
    <property type="project" value="UniProtKB-EC"/>
</dbReference>
<evidence type="ECO:0000256" key="3">
    <source>
        <dbReference type="ARBA" id="ARBA00005336"/>
    </source>
</evidence>
<dbReference type="SMART" id="SM01217">
    <property type="entry name" value="Fn3_like"/>
    <property type="match status" value="1"/>
</dbReference>
<dbReference type="InterPro" id="IPR013783">
    <property type="entry name" value="Ig-like_fold"/>
</dbReference>
<dbReference type="SUPFAM" id="SSF52279">
    <property type="entry name" value="Beta-D-glucan exohydrolase, C-terminal domain"/>
    <property type="match status" value="1"/>
</dbReference>
<keyword evidence="18" id="KW-1185">Reference proteome</keyword>
<feature type="signal peptide" evidence="15">
    <location>
        <begin position="1"/>
        <end position="19"/>
    </location>
</feature>
<keyword evidence="8" id="KW-0119">Carbohydrate metabolism</keyword>
<keyword evidence="10" id="KW-0624">Polysaccharide degradation</keyword>
<dbReference type="Proteomes" id="UP000761534">
    <property type="component" value="Unassembled WGS sequence"/>
</dbReference>
<keyword evidence="15" id="KW-0732">Signal</keyword>
<dbReference type="InterPro" id="IPR017853">
    <property type="entry name" value="GH"/>
</dbReference>
<keyword evidence="6" id="KW-0136">Cellulose degradation</keyword>
<gene>
    <name evidence="17" type="ORF">TRICI_002685</name>
</gene>
<dbReference type="Pfam" id="PF01915">
    <property type="entry name" value="Glyco_hydro_3_C"/>
    <property type="match status" value="1"/>
</dbReference>
<accession>A0A642V5B6</accession>
<feature type="region of interest" description="Disordered" evidence="14">
    <location>
        <begin position="688"/>
        <end position="707"/>
    </location>
</feature>
<dbReference type="FunFam" id="3.20.20.300:FF:000002">
    <property type="entry name" value="Probable beta-glucosidase"/>
    <property type="match status" value="1"/>
</dbReference>
<name>A0A642V5B6_9ASCO</name>
<feature type="domain" description="Fibronectin type III-like" evidence="16">
    <location>
        <begin position="795"/>
        <end position="866"/>
    </location>
</feature>
<sequence>MLGTVLVIWGMLTAAVVLGQQQQWDQSPLEHAWSPPYYPSPLGGRRVQDDDKWRQSFERAREFVADLSLLEKVNVTSGIGWMQGKCVGNTGDLPRLNQPGLCLQDGPLGVRFADFITGFPAGITAGSTFNKDLIYDRAAEIAKQHRGKGIDVMLGPCTGPVGTKALGGRIWEGFGADPYLQGIAGALSVEGIQDQGVMANAKHYIANEQEHFRQTAEWQGYNFTDLKGQLSSNVDDRTLHEIYAWPFADMIHSNVGSIMCSYNKINNSLGCQNSYVLNKIAKDEMGFEGFMLSDWNAQQSGVASILAGLDMNLPGDEMGQGTGYMASNLTTMVMNGTVPEWRLNDMAVRIMAAYYYVGVDVKREEIGEPNFYSWSHNTTDALYAIDPENSPYGVVNEHVNVETEESRDVAHRVALEGIVLLKNENCTLPINPQSQSIRQLSVLGLGAAASPQGPNCPSDQGCSEGVMASGWGSGAVDFPFLKIPLDEIARRAIDEGVNVNWNFETTPSEPYEKAATYSDVNVVFGLSDSGEGYINVDGTMGDRNNASLWHNADQMIKRAAELNSNNIVVITSPGPVNLERWIDHPNITAVIFTTPGGQYTGQAIAEVLFGDHNPSGRLPFTIAKNDDDYIPIVRDVPEDGLPQDNFDEGIYVDYRLFDKLGKTPRYEFGYGLSYSQWKFSNLQVSQVKKPSKTLPPPKSLGSGYKDIDSNLPDPSECVFPEDFDRVNPLFQYPWVNTTEQLEPHGEYPYPDGYSTEQPTSYLPAGGGPGGHPQLFENVYKVKAQLTNKGPYDGGYVAQLYVGYPESNEYPTPPRQLRGFDKVDLASGESDTVEFDLRWKDLSVWDTNSQTWIIQPGTYKIYVGSSSRTCELVASINI</sequence>
<keyword evidence="9" id="KW-0326">Glycosidase</keyword>
<reference evidence="17" key="1">
    <citation type="journal article" date="2019" name="G3 (Bethesda)">
        <title>Genome Assemblies of Two Rare Opportunistic Yeast Pathogens: Diutina rugosa (syn. Candida rugosa) and Trichomonascus ciferrii (syn. Candida ciferrii).</title>
        <authorList>
            <person name="Mixao V."/>
            <person name="Saus E."/>
            <person name="Hansen A.P."/>
            <person name="Lass-Florl C."/>
            <person name="Gabaldon T."/>
        </authorList>
    </citation>
    <scope>NUCLEOTIDE SEQUENCE</scope>
    <source>
        <strain evidence="17">CBS 4856</strain>
    </source>
</reference>
<evidence type="ECO:0000256" key="14">
    <source>
        <dbReference type="SAM" id="MobiDB-lite"/>
    </source>
</evidence>
<evidence type="ECO:0000256" key="2">
    <source>
        <dbReference type="ARBA" id="ARBA00004987"/>
    </source>
</evidence>
<comment type="caution">
    <text evidence="17">The sequence shown here is derived from an EMBL/GenBank/DDBJ whole genome shotgun (WGS) entry which is preliminary data.</text>
</comment>
<evidence type="ECO:0000256" key="8">
    <source>
        <dbReference type="ARBA" id="ARBA00023277"/>
    </source>
</evidence>
<dbReference type="InterPro" id="IPR002772">
    <property type="entry name" value="Glyco_hydro_3_C"/>
</dbReference>
<dbReference type="InterPro" id="IPR001764">
    <property type="entry name" value="Glyco_hydro_3_N"/>
</dbReference>
<dbReference type="Gene3D" id="3.20.20.300">
    <property type="entry name" value="Glycoside hydrolase, family 3, N-terminal domain"/>
    <property type="match status" value="1"/>
</dbReference>
<dbReference type="GO" id="GO:0030245">
    <property type="term" value="P:cellulose catabolic process"/>
    <property type="evidence" value="ECO:0007669"/>
    <property type="project" value="UniProtKB-KW"/>
</dbReference>
<protein>
    <recommendedName>
        <fullName evidence="4">beta-glucosidase</fullName>
        <ecNumber evidence="4">3.2.1.21</ecNumber>
    </recommendedName>
    <alternativeName>
        <fullName evidence="13">Beta-D-glucoside glucohydrolase</fullName>
    </alternativeName>
    <alternativeName>
        <fullName evidence="11">Cellobiase</fullName>
    </alternativeName>
    <alternativeName>
        <fullName evidence="12">Gentiobiase</fullName>
    </alternativeName>
</protein>
<dbReference type="PRINTS" id="PR00133">
    <property type="entry name" value="GLHYDRLASE3"/>
</dbReference>
<dbReference type="InterPro" id="IPR026891">
    <property type="entry name" value="Fn3-like"/>
</dbReference>
<dbReference type="OrthoDB" id="416222at2759"/>
<evidence type="ECO:0000256" key="9">
    <source>
        <dbReference type="ARBA" id="ARBA00023295"/>
    </source>
</evidence>
<evidence type="ECO:0000256" key="7">
    <source>
        <dbReference type="ARBA" id="ARBA00023180"/>
    </source>
</evidence>
<dbReference type="PANTHER" id="PTHR42715">
    <property type="entry name" value="BETA-GLUCOSIDASE"/>
    <property type="match status" value="1"/>
</dbReference>
<proteinExistence type="inferred from homology"/>
<evidence type="ECO:0000313" key="17">
    <source>
        <dbReference type="EMBL" id="KAA8915190.1"/>
    </source>
</evidence>
<feature type="chain" id="PRO_5024955216" description="beta-glucosidase" evidence="15">
    <location>
        <begin position="20"/>
        <end position="877"/>
    </location>
</feature>
<organism evidence="17 18">
    <name type="scientific">Trichomonascus ciferrii</name>
    <dbReference type="NCBI Taxonomy" id="44093"/>
    <lineage>
        <taxon>Eukaryota</taxon>
        <taxon>Fungi</taxon>
        <taxon>Dikarya</taxon>
        <taxon>Ascomycota</taxon>
        <taxon>Saccharomycotina</taxon>
        <taxon>Dipodascomycetes</taxon>
        <taxon>Dipodascales</taxon>
        <taxon>Trichomonascaceae</taxon>
        <taxon>Trichomonascus</taxon>
        <taxon>Trichomonascus ciferrii complex</taxon>
    </lineage>
</organism>
<keyword evidence="5" id="KW-0378">Hydrolase</keyword>
<comment type="similarity">
    <text evidence="3">Belongs to the glycosyl hydrolase 3 family.</text>
</comment>
<dbReference type="Gene3D" id="3.40.50.1700">
    <property type="entry name" value="Glycoside hydrolase family 3 C-terminal domain"/>
    <property type="match status" value="1"/>
</dbReference>
<evidence type="ECO:0000256" key="5">
    <source>
        <dbReference type="ARBA" id="ARBA00022801"/>
    </source>
</evidence>
<dbReference type="InterPro" id="IPR036962">
    <property type="entry name" value="Glyco_hydro_3_N_sf"/>
</dbReference>
<dbReference type="EMBL" id="SWFS01000181">
    <property type="protein sequence ID" value="KAA8915190.1"/>
    <property type="molecule type" value="Genomic_DNA"/>
</dbReference>
<evidence type="ECO:0000256" key="12">
    <source>
        <dbReference type="ARBA" id="ARBA00032194"/>
    </source>
</evidence>
<dbReference type="Pfam" id="PF00933">
    <property type="entry name" value="Glyco_hydro_3"/>
    <property type="match status" value="1"/>
</dbReference>
<dbReference type="AlphaFoldDB" id="A0A642V5B6"/>
<comment type="pathway">
    <text evidence="2">Glycan metabolism; cellulose degradation.</text>
</comment>
<dbReference type="Pfam" id="PF14310">
    <property type="entry name" value="Fn3-like"/>
    <property type="match status" value="1"/>
</dbReference>
<evidence type="ECO:0000259" key="16">
    <source>
        <dbReference type="SMART" id="SM01217"/>
    </source>
</evidence>
<evidence type="ECO:0000256" key="4">
    <source>
        <dbReference type="ARBA" id="ARBA00012744"/>
    </source>
</evidence>
<dbReference type="EC" id="3.2.1.21" evidence="4"/>
<dbReference type="Gene3D" id="2.60.40.10">
    <property type="entry name" value="Immunoglobulins"/>
    <property type="match status" value="1"/>
</dbReference>
<evidence type="ECO:0000313" key="18">
    <source>
        <dbReference type="Proteomes" id="UP000761534"/>
    </source>
</evidence>
<dbReference type="VEuPathDB" id="FungiDB:TRICI_002685"/>
<dbReference type="InterPro" id="IPR036881">
    <property type="entry name" value="Glyco_hydro_3_C_sf"/>
</dbReference>
<evidence type="ECO:0000256" key="6">
    <source>
        <dbReference type="ARBA" id="ARBA00023001"/>
    </source>
</evidence>